<sequence length="207" mass="23374">MAFTGYKNETLLAEIEKYTKYQYNGISLDVPYHLGGKNTVEQITSYIDNNYNGDDTSSSQLQSFMDNNTSGCGVDCSGFVYITLDNATSGDFSNVIGESRYYTNVEDMIEHSTEVTDIKDIRPNDLIFFTGHVAVIYEVEYAKNPDTGLYEPWRINYAHSSRGGVGGPHKGYIILTDMNDLSNCEWRDSSSSYQDYLADIFTHVGRW</sequence>
<reference evidence="1 2" key="1">
    <citation type="submission" date="2016-08" db="EMBL/GenBank/DDBJ databases">
        <title>Novel Firmicutes and Novel Genomes.</title>
        <authorList>
            <person name="Poppleton D.I."/>
            <person name="Gribaldo S."/>
        </authorList>
    </citation>
    <scope>NUCLEOTIDE SEQUENCE [LARGE SCALE GENOMIC DNA]</scope>
    <source>
        <strain evidence="1 2">CTT3</strain>
    </source>
</reference>
<evidence type="ECO:0008006" key="3">
    <source>
        <dbReference type="Google" id="ProtNLM"/>
    </source>
</evidence>
<comment type="caution">
    <text evidence="1">The sequence shown here is derived from an EMBL/GenBank/DDBJ whole genome shotgun (WGS) entry which is preliminary data.</text>
</comment>
<organism evidence="1 2">
    <name type="scientific">Thermohalobacter berrensis</name>
    <dbReference type="NCBI Taxonomy" id="99594"/>
    <lineage>
        <taxon>Bacteria</taxon>
        <taxon>Bacillati</taxon>
        <taxon>Bacillota</taxon>
        <taxon>Tissierellia</taxon>
        <taxon>Tissierellales</taxon>
        <taxon>Thermohalobacteraceae</taxon>
        <taxon>Thermohalobacter</taxon>
    </lineage>
</organism>
<dbReference type="AlphaFoldDB" id="A0A419T163"/>
<gene>
    <name evidence="1" type="ORF">BET03_03510</name>
</gene>
<dbReference type="Gene3D" id="3.90.1720.10">
    <property type="entry name" value="endopeptidase domain like (from Nostoc punctiforme)"/>
    <property type="match status" value="1"/>
</dbReference>
<accession>A0A419T163</accession>
<dbReference type="InterPro" id="IPR038765">
    <property type="entry name" value="Papain-like_cys_pep_sf"/>
</dbReference>
<protein>
    <recommendedName>
        <fullName evidence="3">NlpC/P60 domain-containing protein</fullName>
    </recommendedName>
</protein>
<evidence type="ECO:0000313" key="2">
    <source>
        <dbReference type="Proteomes" id="UP000284177"/>
    </source>
</evidence>
<dbReference type="EMBL" id="MCIB01000023">
    <property type="protein sequence ID" value="RKD31207.1"/>
    <property type="molecule type" value="Genomic_DNA"/>
</dbReference>
<proteinExistence type="predicted"/>
<dbReference type="Proteomes" id="UP000284177">
    <property type="component" value="Unassembled WGS sequence"/>
</dbReference>
<keyword evidence="2" id="KW-1185">Reference proteome</keyword>
<dbReference type="RefSeq" id="WP_120169585.1">
    <property type="nucleotide sequence ID" value="NZ_MCIB01000023.1"/>
</dbReference>
<evidence type="ECO:0000313" key="1">
    <source>
        <dbReference type="EMBL" id="RKD31207.1"/>
    </source>
</evidence>
<dbReference type="OrthoDB" id="9800780at2"/>
<dbReference type="SUPFAM" id="SSF54001">
    <property type="entry name" value="Cysteine proteinases"/>
    <property type="match status" value="1"/>
</dbReference>
<name>A0A419T163_9FIRM</name>